<dbReference type="Proteomes" id="UP001321479">
    <property type="component" value="Segment"/>
</dbReference>
<accession>A0ABM7NSX1</accession>
<organism evidence="1 2">
    <name type="scientific">Cotonvirus japonicus</name>
    <dbReference type="NCBI Taxonomy" id="2811091"/>
    <lineage>
        <taxon>Viruses</taxon>
        <taxon>Varidnaviria</taxon>
        <taxon>Bamfordvirae</taxon>
        <taxon>Nucleocytoviricota</taxon>
        <taxon>Megaviricetes</taxon>
        <taxon>Imitervirales</taxon>
        <taxon>Mimiviridae</taxon>
        <taxon>Megamimivirinae</taxon>
        <taxon>Cotonvirus</taxon>
        <taxon>Cotonvirus japonicum</taxon>
    </lineage>
</organism>
<keyword evidence="2" id="KW-1185">Reference proteome</keyword>
<name>A0ABM7NSX1_9VIRU</name>
<protein>
    <submittedName>
        <fullName evidence="1">Uncharacterized protein</fullName>
    </submittedName>
</protein>
<dbReference type="EMBL" id="AP024483">
    <property type="protein sequence ID" value="BCS83201.1"/>
    <property type="molecule type" value="Genomic_DNA"/>
</dbReference>
<proteinExistence type="predicted"/>
<evidence type="ECO:0000313" key="2">
    <source>
        <dbReference type="Proteomes" id="UP001321479"/>
    </source>
</evidence>
<sequence>MKQNINLSVTNNIIENNISKHIINNILDININTSNTNDLKYHILGEPTISSDKLIILGSSLKNNLTFRECHIVRGSLSAKNVNNNNLKIGDPTLLMAYFVPQKLPKTHEYGIALENVVNPFDTSNQNMIINVLNPDVTDLCNKISSCKKIITNNLYIMIIANTLNVPVYPVYIDEYSYTDYLTSIGTTSKSLNHNSSLGLTVNNLSNYQILNVDIHYINQKRCEIMTVFLETFKSHGFKIKTKFINNIYDLSVGLKHLVSDMDKSKYFIGRIGGVEFDAYAYYKSNGFNLENMYIKNLFKYCGYYDSRQSVSVFTQFVKHFENYYKNCTTLLIGNDKLETYMGYRCVDDMYYNNSYYNNTPVHNIINNDILNISTKSKISYHIIESFRFFKKYFTKLNGKKILIISPFEKEIRNQLIIKDKLFVGKNMIDDFTDFKYPEFKSVEYINTFLTTNNFQQPHTDIMVTFEHYKKIIKTKDFDVALLICGAYSYLFGDFIYGEMNKSCMHMGGVGQLLFGIKGGRYLIQYFESMMNENWIYPHSIINESAQGKDVPSYDGLLGYFGRK</sequence>
<reference evidence="1 2" key="1">
    <citation type="submission" date="2021-02" db="EMBL/GenBank/DDBJ databases">
        <title>Cotonvirus japonicus, which uses Golgi apparatus of host cells for its virion factory, phylogenetically links tailed tupanvirus and icosahedral mimivirus.</title>
        <authorList>
            <person name="Takahashi H."/>
            <person name="Fukaya S."/>
            <person name="Song C."/>
            <person name="Murata K."/>
            <person name="Takemura M."/>
        </authorList>
    </citation>
    <scope>NUCLEOTIDE SEQUENCE [LARGE SCALE GENOMIC DNA]</scope>
</reference>
<dbReference type="RefSeq" id="YP_010841809.1">
    <property type="nucleotide sequence ID" value="NC_079139.1"/>
</dbReference>
<dbReference type="GeneID" id="80558406"/>
<evidence type="ECO:0000313" key="1">
    <source>
        <dbReference type="EMBL" id="BCS83201.1"/>
    </source>
</evidence>